<accession>A0ABV2BYA5</accession>
<evidence type="ECO:0000256" key="1">
    <source>
        <dbReference type="SAM" id="MobiDB-lite"/>
    </source>
</evidence>
<comment type="caution">
    <text evidence="2">The sequence shown here is derived from an EMBL/GenBank/DDBJ whole genome shotgun (WGS) entry which is preliminary data.</text>
</comment>
<organism evidence="2 3">
    <name type="scientific">Aliikangiella maris</name>
    <dbReference type="NCBI Taxonomy" id="3162458"/>
    <lineage>
        <taxon>Bacteria</taxon>
        <taxon>Pseudomonadati</taxon>
        <taxon>Pseudomonadota</taxon>
        <taxon>Gammaproteobacteria</taxon>
        <taxon>Oceanospirillales</taxon>
        <taxon>Pleioneaceae</taxon>
        <taxon>Aliikangiella</taxon>
    </lineage>
</organism>
<dbReference type="Pfam" id="PF12118">
    <property type="entry name" value="SprA-related"/>
    <property type="match status" value="1"/>
</dbReference>
<feature type="compositionally biased region" description="Polar residues" evidence="1">
    <location>
        <begin position="204"/>
        <end position="217"/>
    </location>
</feature>
<dbReference type="InterPro" id="IPR021973">
    <property type="entry name" value="SprA-related"/>
</dbReference>
<keyword evidence="2" id="KW-0378">Hydrolase</keyword>
<feature type="region of interest" description="Disordered" evidence="1">
    <location>
        <begin position="25"/>
        <end position="125"/>
    </location>
</feature>
<dbReference type="GO" id="GO:0008237">
    <property type="term" value="F:metallopeptidase activity"/>
    <property type="evidence" value="ECO:0007669"/>
    <property type="project" value="UniProtKB-KW"/>
</dbReference>
<feature type="compositionally biased region" description="Polar residues" evidence="1">
    <location>
        <begin position="36"/>
        <end position="60"/>
    </location>
</feature>
<dbReference type="Proteomes" id="UP001548189">
    <property type="component" value="Unassembled WGS sequence"/>
</dbReference>
<dbReference type="RefSeq" id="WP_353897480.1">
    <property type="nucleotide sequence ID" value="NZ_JBEVCJ010000030.1"/>
</dbReference>
<evidence type="ECO:0000313" key="3">
    <source>
        <dbReference type="Proteomes" id="UP001548189"/>
    </source>
</evidence>
<name>A0ABV2BYA5_9GAMM</name>
<protein>
    <submittedName>
        <fullName evidence="2">Metalloprotease CJM1_0395 family protein</fullName>
    </submittedName>
</protein>
<feature type="region of interest" description="Disordered" evidence="1">
    <location>
        <begin position="203"/>
        <end position="245"/>
    </location>
</feature>
<feature type="compositionally biased region" description="Basic and acidic residues" evidence="1">
    <location>
        <begin position="61"/>
        <end position="72"/>
    </location>
</feature>
<feature type="compositionally biased region" description="Low complexity" evidence="1">
    <location>
        <begin position="76"/>
        <end position="95"/>
    </location>
</feature>
<keyword evidence="2" id="KW-0645">Protease</keyword>
<dbReference type="EMBL" id="JBEVCJ010000030">
    <property type="protein sequence ID" value="MET1256900.1"/>
    <property type="molecule type" value="Genomic_DNA"/>
</dbReference>
<feature type="compositionally biased region" description="Basic and acidic residues" evidence="1">
    <location>
        <begin position="96"/>
        <end position="113"/>
    </location>
</feature>
<evidence type="ECO:0000313" key="2">
    <source>
        <dbReference type="EMBL" id="MET1256900.1"/>
    </source>
</evidence>
<gene>
    <name evidence="2" type="ORF">ABVT43_17290</name>
</gene>
<reference evidence="2 3" key="1">
    <citation type="submission" date="2024-06" db="EMBL/GenBank/DDBJ databases">
        <authorList>
            <person name="Li F."/>
        </authorList>
    </citation>
    <scope>NUCLEOTIDE SEQUENCE [LARGE SCALE GENOMIC DNA]</scope>
    <source>
        <strain evidence="2 3">GXAS 311</strain>
    </source>
</reference>
<keyword evidence="2" id="KW-0482">Metalloprotease</keyword>
<sequence length="276" mass="29879">MLIVSAPIVLPVTTANIPTEAVAAEAAQKPPIPEATSATENTNLKNGTDSNEQKNAITDNRSTKGKESRQEENTEQQEQQGNNSQEQRQQALETQQIDKLKRRDREVRAHEAAHANAGGQYAGAPQLSFKIGPDGKRYAVAGEVSINTSKVADNPQATIDKMAQVRRAALAPASPSAQDFKVAAIASQIANQALTELNLEQREAQAQQVSGDESVQSQDDEESQTQTQRLQSDRKSTSPETPVANRLQLKLSLNQKIESSGAYTDVNINRQLSIDA</sequence>
<proteinExistence type="predicted"/>
<keyword evidence="3" id="KW-1185">Reference proteome</keyword>